<dbReference type="PANTHER" id="PTHR30477">
    <property type="entry name" value="ABC-TRANSPORTER METAL-BINDING PROTEIN"/>
    <property type="match status" value="1"/>
</dbReference>
<feature type="transmembrane region" description="Helical" evidence="7">
    <location>
        <begin position="133"/>
        <end position="151"/>
    </location>
</feature>
<evidence type="ECO:0000313" key="8">
    <source>
        <dbReference type="EMBL" id="QLY39884.1"/>
    </source>
</evidence>
<feature type="transmembrane region" description="Helical" evidence="7">
    <location>
        <begin position="90"/>
        <end position="113"/>
    </location>
</feature>
<dbReference type="GO" id="GO:0043190">
    <property type="term" value="C:ATP-binding cassette (ABC) transporter complex"/>
    <property type="evidence" value="ECO:0007669"/>
    <property type="project" value="InterPro"/>
</dbReference>
<evidence type="ECO:0000256" key="3">
    <source>
        <dbReference type="ARBA" id="ARBA00022692"/>
    </source>
</evidence>
<name>A0A7L6N5W4_9MOLU</name>
<dbReference type="KEGG" id="tbk:HF295_03015"/>
<sequence>MFKAIFEYEFLQNAVLAAFITAIVGGIVGVIIVEKKLVMMTGGIAHTSYGGVGLGFLLGFEPIIGAFMFSIMAALGIGVIKNRSTGAKDIIIAMFWSLGMALGILFISLTPGYPPIVSSYLFGNILSVTRFDLVLMMVLAIIILAVIFVFYQEWKAHLFDQQFTRIMRKKTILLENVLLILLALTVVVLIRVVGIILVIALLSVPASASSYLTGKLHLRMVYSMIFSFIFIFSGLIVSYYTDISTGAVIVFAAVILYILTWLYSRRHKHKLEIKED</sequence>
<keyword evidence="4 7" id="KW-1133">Transmembrane helix</keyword>
<keyword evidence="5 7" id="KW-0472">Membrane</keyword>
<comment type="subcellular location">
    <subcellularLocation>
        <location evidence="6">Cell membrane</location>
        <topology evidence="6">Multi-pass membrane protein</topology>
    </subcellularLocation>
    <subcellularLocation>
        <location evidence="1">Membrane</location>
        <topology evidence="1">Multi-pass membrane protein</topology>
    </subcellularLocation>
</comment>
<evidence type="ECO:0000256" key="4">
    <source>
        <dbReference type="ARBA" id="ARBA00022989"/>
    </source>
</evidence>
<gene>
    <name evidence="8" type="ORF">HF295_03015</name>
</gene>
<feature type="transmembrane region" description="Helical" evidence="7">
    <location>
        <begin position="12"/>
        <end position="33"/>
    </location>
</feature>
<feature type="transmembrane region" description="Helical" evidence="7">
    <location>
        <begin position="246"/>
        <end position="264"/>
    </location>
</feature>
<organism evidence="8 9">
    <name type="scientific">Hujiaoplasma nucleasis</name>
    <dbReference type="NCBI Taxonomy" id="2725268"/>
    <lineage>
        <taxon>Bacteria</taxon>
        <taxon>Bacillati</taxon>
        <taxon>Mycoplasmatota</taxon>
        <taxon>Mollicutes</taxon>
        <taxon>Candidatus Izemoplasmatales</taxon>
        <taxon>Hujiaoplasmataceae</taxon>
        <taxon>Hujiaoplasma</taxon>
    </lineage>
</organism>
<dbReference type="Pfam" id="PF00950">
    <property type="entry name" value="ABC-3"/>
    <property type="match status" value="1"/>
</dbReference>
<dbReference type="InterPro" id="IPR001626">
    <property type="entry name" value="ABC_TroCD"/>
</dbReference>
<dbReference type="InterPro" id="IPR037294">
    <property type="entry name" value="ABC_BtuC-like"/>
</dbReference>
<keyword evidence="9" id="KW-1185">Reference proteome</keyword>
<protein>
    <submittedName>
        <fullName evidence="8">Metal ABC transporter permease</fullName>
    </submittedName>
</protein>
<evidence type="ECO:0000313" key="9">
    <source>
        <dbReference type="Proteomes" id="UP000512167"/>
    </source>
</evidence>
<dbReference type="EMBL" id="CP051151">
    <property type="protein sequence ID" value="QLY39884.1"/>
    <property type="molecule type" value="Genomic_DNA"/>
</dbReference>
<evidence type="ECO:0000256" key="2">
    <source>
        <dbReference type="ARBA" id="ARBA00008034"/>
    </source>
</evidence>
<reference evidence="8 9" key="1">
    <citation type="submission" date="2020-04" db="EMBL/GenBank/DDBJ databases">
        <authorList>
            <person name="Zheng R.K."/>
            <person name="Sun C.M."/>
        </authorList>
    </citation>
    <scope>NUCLEOTIDE SEQUENCE [LARGE SCALE GENOMIC DNA]</scope>
    <source>
        <strain evidence="9">zrk29</strain>
    </source>
</reference>
<accession>A0A7L6N5W4</accession>
<dbReference type="RefSeq" id="WP_312032375.1">
    <property type="nucleotide sequence ID" value="NZ_CP051151.1"/>
</dbReference>
<evidence type="ECO:0000256" key="7">
    <source>
        <dbReference type="SAM" id="Phobius"/>
    </source>
</evidence>
<comment type="similarity">
    <text evidence="2 6">Belongs to the ABC-3 integral membrane protein family.</text>
</comment>
<dbReference type="AlphaFoldDB" id="A0A7L6N5W4"/>
<dbReference type="Gene3D" id="1.10.3470.10">
    <property type="entry name" value="ABC transporter involved in vitamin B12 uptake, BtuC"/>
    <property type="match status" value="1"/>
</dbReference>
<evidence type="ECO:0000256" key="1">
    <source>
        <dbReference type="ARBA" id="ARBA00004141"/>
    </source>
</evidence>
<feature type="transmembrane region" description="Helical" evidence="7">
    <location>
        <begin position="221"/>
        <end position="240"/>
    </location>
</feature>
<feature type="transmembrane region" description="Helical" evidence="7">
    <location>
        <begin position="53"/>
        <end position="78"/>
    </location>
</feature>
<feature type="transmembrane region" description="Helical" evidence="7">
    <location>
        <begin position="172"/>
        <end position="190"/>
    </location>
</feature>
<dbReference type="SUPFAM" id="SSF81345">
    <property type="entry name" value="ABC transporter involved in vitamin B12 uptake, BtuC"/>
    <property type="match status" value="1"/>
</dbReference>
<keyword evidence="3 6" id="KW-0812">Transmembrane</keyword>
<keyword evidence="6" id="KW-0813">Transport</keyword>
<evidence type="ECO:0000256" key="6">
    <source>
        <dbReference type="RuleBase" id="RU003943"/>
    </source>
</evidence>
<dbReference type="GO" id="GO:0010043">
    <property type="term" value="P:response to zinc ion"/>
    <property type="evidence" value="ECO:0007669"/>
    <property type="project" value="TreeGrafter"/>
</dbReference>
<dbReference type="PANTHER" id="PTHR30477:SF18">
    <property type="entry name" value="METAL TRANSPORT SYSTEM MEMBRANE PROTEIN CT_417-RELATED"/>
    <property type="match status" value="1"/>
</dbReference>
<dbReference type="GO" id="GO:0055085">
    <property type="term" value="P:transmembrane transport"/>
    <property type="evidence" value="ECO:0007669"/>
    <property type="project" value="InterPro"/>
</dbReference>
<evidence type="ECO:0000256" key="5">
    <source>
        <dbReference type="ARBA" id="ARBA00023136"/>
    </source>
</evidence>
<dbReference type="Proteomes" id="UP000512167">
    <property type="component" value="Chromosome"/>
</dbReference>
<proteinExistence type="inferred from homology"/>